<proteinExistence type="predicted"/>
<feature type="transmembrane region" description="Helical" evidence="1">
    <location>
        <begin position="57"/>
        <end position="80"/>
    </location>
</feature>
<sequence>MEPFIIDTKTIVLLLTTLLTGLLAGIFFTWSNAITPGIGRLDDINYLRAFQNMNRAIVNPLFLIIIMGPVFLSFATSYLYKSHHSYILWLLLIAAILYFVGVFLVTIMGNIPLNNLLDKTDLTNISLEDARILRDKFELKWNNLHLVRTITSALSFLLLIMACLFRNSNF</sequence>
<protein>
    <submittedName>
        <fullName evidence="2">DUF1772 domain-containing protein</fullName>
    </submittedName>
</protein>
<dbReference type="AlphaFoldDB" id="A0A9X3C1I5"/>
<evidence type="ECO:0000256" key="1">
    <source>
        <dbReference type="SAM" id="Phobius"/>
    </source>
</evidence>
<feature type="transmembrane region" description="Helical" evidence="1">
    <location>
        <begin position="87"/>
        <end position="111"/>
    </location>
</feature>
<keyword evidence="3" id="KW-1185">Reference proteome</keyword>
<comment type="caution">
    <text evidence="2">The sequence shown here is derived from an EMBL/GenBank/DDBJ whole genome shotgun (WGS) entry which is preliminary data.</text>
</comment>
<name>A0A9X3C1I5_9FLAO</name>
<gene>
    <name evidence="2" type="ORF">OIU80_13625</name>
</gene>
<dbReference type="EMBL" id="JAOZEV010000010">
    <property type="protein sequence ID" value="MCV9933325.1"/>
    <property type="molecule type" value="Genomic_DNA"/>
</dbReference>
<evidence type="ECO:0000313" key="2">
    <source>
        <dbReference type="EMBL" id="MCV9933325.1"/>
    </source>
</evidence>
<evidence type="ECO:0000313" key="3">
    <source>
        <dbReference type="Proteomes" id="UP001151133"/>
    </source>
</evidence>
<reference evidence="2" key="1">
    <citation type="submission" date="2022-10" db="EMBL/GenBank/DDBJ databases">
        <title>Two novel species of Flavobacterium.</title>
        <authorList>
            <person name="Liu Q."/>
            <person name="Xin Y.-H."/>
        </authorList>
    </citation>
    <scope>NUCLEOTIDE SEQUENCE</scope>
    <source>
        <strain evidence="2">LS1R47</strain>
    </source>
</reference>
<keyword evidence="1" id="KW-0472">Membrane</keyword>
<keyword evidence="1" id="KW-1133">Transmembrane helix</keyword>
<accession>A0A9X3C1I5</accession>
<keyword evidence="1" id="KW-0812">Transmembrane</keyword>
<feature type="transmembrane region" description="Helical" evidence="1">
    <location>
        <begin position="146"/>
        <end position="165"/>
    </location>
</feature>
<dbReference type="RefSeq" id="WP_264287554.1">
    <property type="nucleotide sequence ID" value="NZ_JAOZEV010000010.1"/>
</dbReference>
<dbReference type="InterPro" id="IPR013901">
    <property type="entry name" value="Anthrone_oxy"/>
</dbReference>
<dbReference type="Proteomes" id="UP001151133">
    <property type="component" value="Unassembled WGS sequence"/>
</dbReference>
<dbReference type="Pfam" id="PF08592">
    <property type="entry name" value="Anthrone_oxy"/>
    <property type="match status" value="1"/>
</dbReference>
<organism evidence="2 3">
    <name type="scientific">Flavobacterium frigoritolerans</name>
    <dbReference type="NCBI Taxonomy" id="2987686"/>
    <lineage>
        <taxon>Bacteria</taxon>
        <taxon>Pseudomonadati</taxon>
        <taxon>Bacteroidota</taxon>
        <taxon>Flavobacteriia</taxon>
        <taxon>Flavobacteriales</taxon>
        <taxon>Flavobacteriaceae</taxon>
        <taxon>Flavobacterium</taxon>
    </lineage>
</organism>